<dbReference type="InterPro" id="IPR051607">
    <property type="entry name" value="Metallo-dep_hydrolases"/>
</dbReference>
<dbReference type="InterPro" id="IPR006680">
    <property type="entry name" value="Amidohydro-rel"/>
</dbReference>
<dbReference type="CDD" id="cd01303">
    <property type="entry name" value="GDEase"/>
    <property type="match status" value="1"/>
</dbReference>
<comment type="catalytic activity">
    <reaction evidence="8">
        <text>guanine + H2O + H(+) = xanthine + NH4(+)</text>
        <dbReference type="Rhea" id="RHEA:14665"/>
        <dbReference type="ChEBI" id="CHEBI:15377"/>
        <dbReference type="ChEBI" id="CHEBI:15378"/>
        <dbReference type="ChEBI" id="CHEBI:16235"/>
        <dbReference type="ChEBI" id="CHEBI:17712"/>
        <dbReference type="ChEBI" id="CHEBI:28938"/>
        <dbReference type="EC" id="3.5.4.3"/>
    </reaction>
</comment>
<dbReference type="AlphaFoldDB" id="A0A7C9VCH4"/>
<dbReference type="PANTHER" id="PTHR11271">
    <property type="entry name" value="GUANINE DEAMINASE"/>
    <property type="match status" value="1"/>
</dbReference>
<reference evidence="10 11" key="1">
    <citation type="submission" date="2020-02" db="EMBL/GenBank/DDBJ databases">
        <title>Genome sequence of the type strain CGMCC 1.15528 of Mesorhizobium zhangyense.</title>
        <authorList>
            <person name="Gao J."/>
            <person name="Sun J."/>
        </authorList>
    </citation>
    <scope>NUCLEOTIDE SEQUENCE [LARGE SCALE GENOMIC DNA]</scope>
    <source>
        <strain evidence="10 11">CGMCC 1.15528</strain>
    </source>
</reference>
<evidence type="ECO:0000256" key="3">
    <source>
        <dbReference type="ARBA" id="ARBA00012781"/>
    </source>
</evidence>
<comment type="caution">
    <text evidence="10">The sequence shown here is derived from an EMBL/GenBank/DDBJ whole genome shotgun (WGS) entry which is preliminary data.</text>
</comment>
<keyword evidence="11" id="KW-1185">Reference proteome</keyword>
<keyword evidence="4 8" id="KW-0479">Metal-binding</keyword>
<comment type="function">
    <text evidence="8">Catalyzes the hydrolytic deamination of guanine, producing xanthine and ammonia.</text>
</comment>
<dbReference type="UniPathway" id="UPA00603">
    <property type="reaction ID" value="UER00660"/>
</dbReference>
<evidence type="ECO:0000256" key="1">
    <source>
        <dbReference type="ARBA" id="ARBA00004984"/>
    </source>
</evidence>
<dbReference type="FunFam" id="3.20.20.140:FF:000022">
    <property type="entry name" value="Guanine deaminase"/>
    <property type="match status" value="1"/>
</dbReference>
<organism evidence="10 11">
    <name type="scientific">Mesorhizobium zhangyense</name>
    <dbReference type="NCBI Taxonomy" id="1776730"/>
    <lineage>
        <taxon>Bacteria</taxon>
        <taxon>Pseudomonadati</taxon>
        <taxon>Pseudomonadota</taxon>
        <taxon>Alphaproteobacteria</taxon>
        <taxon>Hyphomicrobiales</taxon>
        <taxon>Phyllobacteriaceae</taxon>
        <taxon>Mesorhizobium</taxon>
    </lineage>
</organism>
<evidence type="ECO:0000256" key="6">
    <source>
        <dbReference type="ARBA" id="ARBA00022833"/>
    </source>
</evidence>
<comment type="similarity">
    <text evidence="2 8">Belongs to the metallo-dependent hydrolases superfamily. ATZ/TRZ family.</text>
</comment>
<evidence type="ECO:0000256" key="5">
    <source>
        <dbReference type="ARBA" id="ARBA00022801"/>
    </source>
</evidence>
<dbReference type="GO" id="GO:0005829">
    <property type="term" value="C:cytosol"/>
    <property type="evidence" value="ECO:0007669"/>
    <property type="project" value="TreeGrafter"/>
</dbReference>
<dbReference type="Gene3D" id="3.20.20.140">
    <property type="entry name" value="Metal-dependent hydrolases"/>
    <property type="match status" value="1"/>
</dbReference>
<evidence type="ECO:0000259" key="9">
    <source>
        <dbReference type="Pfam" id="PF01979"/>
    </source>
</evidence>
<dbReference type="GO" id="GO:0008270">
    <property type="term" value="F:zinc ion binding"/>
    <property type="evidence" value="ECO:0007669"/>
    <property type="project" value="UniProtKB-UniRule"/>
</dbReference>
<dbReference type="SUPFAM" id="SSF51556">
    <property type="entry name" value="Metallo-dependent hydrolases"/>
    <property type="match status" value="1"/>
</dbReference>
<evidence type="ECO:0000256" key="2">
    <source>
        <dbReference type="ARBA" id="ARBA00006745"/>
    </source>
</evidence>
<name>A0A7C9VCH4_9HYPH</name>
<dbReference type="SUPFAM" id="SSF51338">
    <property type="entry name" value="Composite domain of metallo-dependent hydrolases"/>
    <property type="match status" value="2"/>
</dbReference>
<dbReference type="GO" id="GO:0006147">
    <property type="term" value="P:guanine catabolic process"/>
    <property type="evidence" value="ECO:0007669"/>
    <property type="project" value="UniProtKB-UniRule"/>
</dbReference>
<dbReference type="PANTHER" id="PTHR11271:SF6">
    <property type="entry name" value="GUANINE DEAMINASE"/>
    <property type="match status" value="1"/>
</dbReference>
<evidence type="ECO:0000256" key="8">
    <source>
        <dbReference type="RuleBase" id="RU366009"/>
    </source>
</evidence>
<dbReference type="GO" id="GO:0008892">
    <property type="term" value="F:guanine deaminase activity"/>
    <property type="evidence" value="ECO:0007669"/>
    <property type="project" value="UniProtKB-UniRule"/>
</dbReference>
<dbReference type="InterPro" id="IPR011059">
    <property type="entry name" value="Metal-dep_hydrolase_composite"/>
</dbReference>
<evidence type="ECO:0000313" key="11">
    <source>
        <dbReference type="Proteomes" id="UP000481252"/>
    </source>
</evidence>
<dbReference type="Pfam" id="PF01979">
    <property type="entry name" value="Amidohydro_1"/>
    <property type="match status" value="1"/>
</dbReference>
<evidence type="ECO:0000256" key="4">
    <source>
        <dbReference type="ARBA" id="ARBA00022723"/>
    </source>
</evidence>
<evidence type="ECO:0000313" key="10">
    <source>
        <dbReference type="EMBL" id="NGN43986.1"/>
    </source>
</evidence>
<protein>
    <recommendedName>
        <fullName evidence="3 7">Guanine deaminase</fullName>
        <shortName evidence="8">Guanase</shortName>
        <ecNumber evidence="3 7">3.5.4.3</ecNumber>
    </recommendedName>
    <alternativeName>
        <fullName evidence="8">Guanine aminohydrolase</fullName>
    </alternativeName>
</protein>
<dbReference type="NCBIfam" id="NF006679">
    <property type="entry name" value="PRK09228.1"/>
    <property type="match status" value="1"/>
</dbReference>
<gene>
    <name evidence="10" type="primary">guaD</name>
    <name evidence="10" type="ORF">G6N74_23245</name>
</gene>
<keyword evidence="5 8" id="KW-0378">Hydrolase</keyword>
<feature type="domain" description="Amidohydrolase-related" evidence="9">
    <location>
        <begin position="68"/>
        <end position="429"/>
    </location>
</feature>
<comment type="cofactor">
    <cofactor evidence="8">
        <name>Zn(2+)</name>
        <dbReference type="ChEBI" id="CHEBI:29105"/>
    </cofactor>
    <text evidence="8">Binds 1 zinc ion per subunit.</text>
</comment>
<proteinExistence type="inferred from homology"/>
<keyword evidence="6 8" id="KW-0862">Zinc</keyword>
<dbReference type="Proteomes" id="UP000481252">
    <property type="component" value="Unassembled WGS sequence"/>
</dbReference>
<comment type="pathway">
    <text evidence="1 8">Purine metabolism; guanine degradation; xanthine from guanine: step 1/1.</text>
</comment>
<dbReference type="EC" id="3.5.4.3" evidence="3 7"/>
<accession>A0A7C9VCH4</accession>
<sequence>MTETLLRGRTLSFLRWPDSVDDHAAYRYEEDGGLLLRDGTIVAAGPYAEVAVQAGAGVQVIDHRPHLLLPGFIDAHVHVPQMHIIASYGAELLDWLNTYTFPEESHFRDAQHGRRIARLFLDEMVRQGTTTVAAYCSVHRQSAEAFFAEAHDRNMLTIAGKVMMDRNAPEGVLDTPQSSYDDTKALIAEWHGRGRQHYAVTPRFAITSSPEQMEMAGALMREHPDLHMQTHLSENHAEIAFTQQLYPWSKDYTDVYEHYGLLGKRSLFGHCIHLSEREADAMSETGSVAVFCPTSNLFLGSGLFDYQRFRQREKPIRIAAATDVGGGTSYSMLRTMDEGYKVIALNGEKLTPFASFWQMTLGNAQALSLDDKVGTLDAGTDADIVVLDSRATPGMRLRMERVETLAEELFLLQTMGDDRAIREVYVAGRPAKSTMELAAA</sequence>
<dbReference type="RefSeq" id="WP_165120390.1">
    <property type="nucleotide sequence ID" value="NZ_JAAKZG010000012.1"/>
</dbReference>
<dbReference type="NCBIfam" id="TIGR02967">
    <property type="entry name" value="guan_deamin"/>
    <property type="match status" value="1"/>
</dbReference>
<evidence type="ECO:0000256" key="7">
    <source>
        <dbReference type="NCBIfam" id="TIGR02967"/>
    </source>
</evidence>
<dbReference type="InterPro" id="IPR032466">
    <property type="entry name" value="Metal_Hydrolase"/>
</dbReference>
<dbReference type="Gene3D" id="2.30.40.10">
    <property type="entry name" value="Urease, subunit C, domain 1"/>
    <property type="match status" value="1"/>
</dbReference>
<dbReference type="EMBL" id="JAAKZG010000012">
    <property type="protein sequence ID" value="NGN43986.1"/>
    <property type="molecule type" value="Genomic_DNA"/>
</dbReference>
<dbReference type="InterPro" id="IPR014311">
    <property type="entry name" value="Guanine_deaminase"/>
</dbReference>